<dbReference type="Pfam" id="PF00501">
    <property type="entry name" value="AMP-binding"/>
    <property type="match status" value="1"/>
</dbReference>
<feature type="domain" description="AMP-binding enzyme C-terminal" evidence="2">
    <location>
        <begin position="428"/>
        <end position="502"/>
    </location>
</feature>
<dbReference type="PANTHER" id="PTHR45527">
    <property type="entry name" value="NONRIBOSOMAL PEPTIDE SYNTHETASE"/>
    <property type="match status" value="1"/>
</dbReference>
<dbReference type="Pfam" id="PF13193">
    <property type="entry name" value="AMP-binding_C"/>
    <property type="match status" value="1"/>
</dbReference>
<dbReference type="GO" id="GO:0005737">
    <property type="term" value="C:cytoplasm"/>
    <property type="evidence" value="ECO:0007669"/>
    <property type="project" value="TreeGrafter"/>
</dbReference>
<feature type="domain" description="AMP-dependent synthetase/ligase" evidence="1">
    <location>
        <begin position="25"/>
        <end position="367"/>
    </location>
</feature>
<evidence type="ECO:0000313" key="3">
    <source>
        <dbReference type="EMBL" id="PRD14451.1"/>
    </source>
</evidence>
<dbReference type="Proteomes" id="UP000239181">
    <property type="component" value="Unassembled WGS sequence"/>
</dbReference>
<dbReference type="GO" id="GO:0043041">
    <property type="term" value="P:amino acid activation for nonribosomal peptide biosynthetic process"/>
    <property type="evidence" value="ECO:0007669"/>
    <property type="project" value="TreeGrafter"/>
</dbReference>
<name>A0A2S9I9K6_9GAMM</name>
<accession>A0A2S9I9K6</accession>
<gene>
    <name evidence="3" type="ORF">CQW29_16500</name>
</gene>
<dbReference type="InterPro" id="IPR025110">
    <property type="entry name" value="AMP-bd_C"/>
</dbReference>
<protein>
    <recommendedName>
        <fullName evidence="5">Thioester reductase</fullName>
    </recommendedName>
</protein>
<dbReference type="NCBIfam" id="TIGR01733">
    <property type="entry name" value="AA-adenyl-dom"/>
    <property type="match status" value="1"/>
</dbReference>
<dbReference type="InterPro" id="IPR010071">
    <property type="entry name" value="AA_adenyl_dom"/>
</dbReference>
<evidence type="ECO:0000313" key="4">
    <source>
        <dbReference type="Proteomes" id="UP000239181"/>
    </source>
</evidence>
<proteinExistence type="predicted"/>
<evidence type="ECO:0008006" key="5">
    <source>
        <dbReference type="Google" id="ProtNLM"/>
    </source>
</evidence>
<dbReference type="GO" id="GO:0044550">
    <property type="term" value="P:secondary metabolite biosynthetic process"/>
    <property type="evidence" value="ECO:0007669"/>
    <property type="project" value="TreeGrafter"/>
</dbReference>
<dbReference type="InterPro" id="IPR020845">
    <property type="entry name" value="AMP-binding_CS"/>
</dbReference>
<dbReference type="AlphaFoldDB" id="A0A2S9I9K6"/>
<reference evidence="3 4" key="1">
    <citation type="submission" date="2017-10" db="EMBL/GenBank/DDBJ databases">
        <title>Draft genome of two endophytic bacteria isolated from 'guarana' Paullinia cupana (Mart.) Ducke.</title>
        <authorList>
            <person name="Siqueira K.A."/>
            <person name="Liotti R.G."/>
            <person name="Mendes T.A."/>
            <person name="Soares M.A."/>
        </authorList>
    </citation>
    <scope>NUCLEOTIDE SEQUENCE [LARGE SCALE GENOMIC DNA]</scope>
    <source>
        <strain evidence="3 4">342</strain>
    </source>
</reference>
<sequence>MNSLFTDFTDIEGQDSSQFIDRFLQQVSRFPQQTAVISAEGKISYAELADRAGALANYLLTLGIGIETPVATLLRSGIEQIICQVAILLAGGSCVPLNVTSPDDRLNFMLSEVRATYTLTDNVGALRSLSTRYITLGSYPLSTFSRTDFPGRFTGEHHRAYIMFTSGTTGKPKAVEVETRGILRLVVNADYLPFSSEDRLGSISAPDFDAILLEVWGALLNGAATVIIDRDVLLDPDELKSSFLRSGVSSILVTPSLFNFITNLCPDAFSSLSYLMIGGEAFNLQALRSLPLSAWPQNIYNVYGPTENTTYTLYYPIGVDDLQADSMPLGKPINQTSVYILDEQQEQVAPGVQGEIYVGGEGVARGYMNRPELTAEKFITCRISMGAEPIRLYKTGDLGWQREDGAFMYAGRADNQIKLQGYRIEAEEVEIQLLNSGLLQEAIVCAVKKEGDEGYLIAFVVPQAGPNFNSRKLLALLQQRLPPYMLPRIQIVDAIPLNPNGKADRAKLLQMYGQPQMLNTVNVTGQHL</sequence>
<dbReference type="Gene3D" id="3.40.50.980">
    <property type="match status" value="2"/>
</dbReference>
<keyword evidence="4" id="KW-1185">Reference proteome</keyword>
<comment type="caution">
    <text evidence="3">The sequence shown here is derived from an EMBL/GenBank/DDBJ whole genome shotgun (WGS) entry which is preliminary data.</text>
</comment>
<dbReference type="RefSeq" id="WP_105593814.1">
    <property type="nucleotide sequence ID" value="NZ_PDET01000011.1"/>
</dbReference>
<dbReference type="InterPro" id="IPR000873">
    <property type="entry name" value="AMP-dep_synth/lig_dom"/>
</dbReference>
<dbReference type="Gene3D" id="2.30.38.10">
    <property type="entry name" value="Luciferase, Domain 3"/>
    <property type="match status" value="1"/>
</dbReference>
<evidence type="ECO:0000259" key="2">
    <source>
        <dbReference type="Pfam" id="PF13193"/>
    </source>
</evidence>
<dbReference type="PROSITE" id="PS00455">
    <property type="entry name" value="AMP_BINDING"/>
    <property type="match status" value="1"/>
</dbReference>
<dbReference type="SUPFAM" id="SSF56801">
    <property type="entry name" value="Acetyl-CoA synthetase-like"/>
    <property type="match status" value="1"/>
</dbReference>
<dbReference type="EMBL" id="PDET01000011">
    <property type="protein sequence ID" value="PRD14451.1"/>
    <property type="molecule type" value="Genomic_DNA"/>
</dbReference>
<dbReference type="OrthoDB" id="9757559at2"/>
<organism evidence="3 4">
    <name type="scientific">Pantoea coffeiphila</name>
    <dbReference type="NCBI Taxonomy" id="1465635"/>
    <lineage>
        <taxon>Bacteria</taxon>
        <taxon>Pseudomonadati</taxon>
        <taxon>Pseudomonadota</taxon>
        <taxon>Gammaproteobacteria</taxon>
        <taxon>Enterobacterales</taxon>
        <taxon>Erwiniaceae</taxon>
        <taxon>Pantoea</taxon>
    </lineage>
</organism>
<dbReference type="InterPro" id="IPR045851">
    <property type="entry name" value="AMP-bd_C_sf"/>
</dbReference>
<dbReference type="PANTHER" id="PTHR45527:SF1">
    <property type="entry name" value="FATTY ACID SYNTHASE"/>
    <property type="match status" value="1"/>
</dbReference>
<evidence type="ECO:0000259" key="1">
    <source>
        <dbReference type="Pfam" id="PF00501"/>
    </source>
</evidence>
<dbReference type="Gene3D" id="3.30.300.30">
    <property type="match status" value="1"/>
</dbReference>
<dbReference type="CDD" id="cd05930">
    <property type="entry name" value="A_NRPS"/>
    <property type="match status" value="1"/>
</dbReference>
<dbReference type="GO" id="GO:0031177">
    <property type="term" value="F:phosphopantetheine binding"/>
    <property type="evidence" value="ECO:0007669"/>
    <property type="project" value="TreeGrafter"/>
</dbReference>